<dbReference type="Gene3D" id="1.10.357.10">
    <property type="entry name" value="Tetracycline Repressor, domain 2"/>
    <property type="match status" value="1"/>
</dbReference>
<dbReference type="EMBL" id="JAGGKT010000008">
    <property type="protein sequence ID" value="MBP1932766.1"/>
    <property type="molecule type" value="Genomic_DNA"/>
</dbReference>
<dbReference type="PROSITE" id="PS50977">
    <property type="entry name" value="HTH_TETR_2"/>
    <property type="match status" value="1"/>
</dbReference>
<gene>
    <name evidence="6" type="ORF">J2Z37_002777</name>
</gene>
<name>A0ABS4GR84_9BACL</name>
<evidence type="ECO:0000256" key="1">
    <source>
        <dbReference type="ARBA" id="ARBA00023015"/>
    </source>
</evidence>
<sequence length="195" mass="23116">MTEKRIKNIALTLFATNGYEGTSLAHIAEAVGIKKQSIATYFRKKEDLFLAVFKDMAQDYIGFIKEMHDEMHLETVEKKLQFILYQGYQYKVKNPEQTAFYKRAIHFPPSFLEATIRHEIMKMEQQTSKLYREVFEEGIREKVIKNQEIENLLAAFYCLIDGISMQMFFYDTDEFNQRLSSIWKIFWDGIKNEEG</sequence>
<accession>A0ABS4GR84</accession>
<dbReference type="SUPFAM" id="SSF48498">
    <property type="entry name" value="Tetracyclin repressor-like, C-terminal domain"/>
    <property type="match status" value="1"/>
</dbReference>
<protein>
    <submittedName>
        <fullName evidence="6">AcrR family transcriptional regulator</fullName>
    </submittedName>
</protein>
<keyword evidence="2 4" id="KW-0238">DNA-binding</keyword>
<evidence type="ECO:0000259" key="5">
    <source>
        <dbReference type="PROSITE" id="PS50977"/>
    </source>
</evidence>
<evidence type="ECO:0000256" key="2">
    <source>
        <dbReference type="ARBA" id="ARBA00023125"/>
    </source>
</evidence>
<feature type="domain" description="HTH tetR-type" evidence="5">
    <location>
        <begin position="1"/>
        <end position="60"/>
    </location>
</feature>
<dbReference type="PRINTS" id="PR00455">
    <property type="entry name" value="HTHTETR"/>
</dbReference>
<dbReference type="Proteomes" id="UP001519343">
    <property type="component" value="Unassembled WGS sequence"/>
</dbReference>
<dbReference type="Pfam" id="PF00440">
    <property type="entry name" value="TetR_N"/>
    <property type="match status" value="1"/>
</dbReference>
<dbReference type="Pfam" id="PF21256">
    <property type="entry name" value="TetR_C_5-like"/>
    <property type="match status" value="1"/>
</dbReference>
<reference evidence="6 7" key="1">
    <citation type="submission" date="2021-03" db="EMBL/GenBank/DDBJ databases">
        <title>Genomic Encyclopedia of Type Strains, Phase IV (KMG-IV): sequencing the most valuable type-strain genomes for metagenomic binning, comparative biology and taxonomic classification.</title>
        <authorList>
            <person name="Goeker M."/>
        </authorList>
    </citation>
    <scope>NUCLEOTIDE SEQUENCE [LARGE SCALE GENOMIC DNA]</scope>
    <source>
        <strain evidence="6 7">DSM 24738</strain>
    </source>
</reference>
<keyword evidence="1" id="KW-0805">Transcription regulation</keyword>
<dbReference type="InterPro" id="IPR009057">
    <property type="entry name" value="Homeodomain-like_sf"/>
</dbReference>
<dbReference type="SUPFAM" id="SSF46689">
    <property type="entry name" value="Homeodomain-like"/>
    <property type="match status" value="1"/>
</dbReference>
<evidence type="ECO:0000256" key="3">
    <source>
        <dbReference type="ARBA" id="ARBA00023163"/>
    </source>
</evidence>
<feature type="DNA-binding region" description="H-T-H motif" evidence="4">
    <location>
        <begin position="23"/>
        <end position="42"/>
    </location>
</feature>
<proteinExistence type="predicted"/>
<keyword evidence="3" id="KW-0804">Transcription</keyword>
<dbReference type="PANTHER" id="PTHR47506:SF6">
    <property type="entry name" value="HTH-TYPE TRANSCRIPTIONAL REPRESSOR NEMR"/>
    <property type="match status" value="1"/>
</dbReference>
<dbReference type="PANTHER" id="PTHR47506">
    <property type="entry name" value="TRANSCRIPTIONAL REGULATORY PROTEIN"/>
    <property type="match status" value="1"/>
</dbReference>
<dbReference type="InterPro" id="IPR036271">
    <property type="entry name" value="Tet_transcr_reg_TetR-rel_C_sf"/>
</dbReference>
<dbReference type="InterPro" id="IPR001647">
    <property type="entry name" value="HTH_TetR"/>
</dbReference>
<comment type="caution">
    <text evidence="6">The sequence shown here is derived from an EMBL/GenBank/DDBJ whole genome shotgun (WGS) entry which is preliminary data.</text>
</comment>
<keyword evidence="7" id="KW-1185">Reference proteome</keyword>
<dbReference type="RefSeq" id="WP_209810809.1">
    <property type="nucleotide sequence ID" value="NZ_JAGGKT010000008.1"/>
</dbReference>
<dbReference type="Gene3D" id="1.10.10.60">
    <property type="entry name" value="Homeodomain-like"/>
    <property type="match status" value="1"/>
</dbReference>
<evidence type="ECO:0000256" key="4">
    <source>
        <dbReference type="PROSITE-ProRule" id="PRU00335"/>
    </source>
</evidence>
<organism evidence="6 7">
    <name type="scientific">Ammoniphilus resinae</name>
    <dbReference type="NCBI Taxonomy" id="861532"/>
    <lineage>
        <taxon>Bacteria</taxon>
        <taxon>Bacillati</taxon>
        <taxon>Bacillota</taxon>
        <taxon>Bacilli</taxon>
        <taxon>Bacillales</taxon>
        <taxon>Paenibacillaceae</taxon>
        <taxon>Aneurinibacillus group</taxon>
        <taxon>Ammoniphilus</taxon>
    </lineage>
</organism>
<evidence type="ECO:0000313" key="6">
    <source>
        <dbReference type="EMBL" id="MBP1932766.1"/>
    </source>
</evidence>
<dbReference type="InterPro" id="IPR049488">
    <property type="entry name" value="TM_1030-like_C"/>
</dbReference>
<evidence type="ECO:0000313" key="7">
    <source>
        <dbReference type="Proteomes" id="UP001519343"/>
    </source>
</evidence>